<dbReference type="AlphaFoldDB" id="A0A1H5AEC4"/>
<reference evidence="3" key="1">
    <citation type="submission" date="2016-10" db="EMBL/GenBank/DDBJ databases">
        <authorList>
            <person name="Varghese N."/>
            <person name="Submissions S."/>
        </authorList>
    </citation>
    <scope>NUCLEOTIDE SEQUENCE [LARGE SCALE GENOMIC DNA]</scope>
    <source>
        <strain evidence="3">DSM 44234</strain>
    </source>
</reference>
<keyword evidence="1" id="KW-0472">Membrane</keyword>
<keyword evidence="1" id="KW-1133">Transmembrane helix</keyword>
<keyword evidence="1" id="KW-0812">Transmembrane</keyword>
<proteinExistence type="predicted"/>
<feature type="transmembrane region" description="Helical" evidence="1">
    <location>
        <begin position="6"/>
        <end position="28"/>
    </location>
</feature>
<sequence>MSTTVQVILITALVLGLVALVFGLVHLWNTKVEGTAREQKIDGFFDRLSDRFFDR</sequence>
<evidence type="ECO:0000256" key="1">
    <source>
        <dbReference type="SAM" id="Phobius"/>
    </source>
</evidence>
<dbReference type="RefSeq" id="WP_170181082.1">
    <property type="nucleotide sequence ID" value="NZ_CBDRGN010000006.1"/>
</dbReference>
<dbReference type="Proteomes" id="UP000182241">
    <property type="component" value="Unassembled WGS sequence"/>
</dbReference>
<gene>
    <name evidence="2" type="ORF">SAMN04489793_4857</name>
</gene>
<accession>A0A1H5AEC4</accession>
<keyword evidence="3" id="KW-1185">Reference proteome</keyword>
<dbReference type="EMBL" id="FNSA01000003">
    <property type="protein sequence ID" value="SED40111.1"/>
    <property type="molecule type" value="Genomic_DNA"/>
</dbReference>
<organism evidence="2 3">
    <name type="scientific">Tsukamurella tyrosinosolvens</name>
    <dbReference type="NCBI Taxonomy" id="57704"/>
    <lineage>
        <taxon>Bacteria</taxon>
        <taxon>Bacillati</taxon>
        <taxon>Actinomycetota</taxon>
        <taxon>Actinomycetes</taxon>
        <taxon>Mycobacteriales</taxon>
        <taxon>Tsukamurellaceae</taxon>
        <taxon>Tsukamurella</taxon>
    </lineage>
</organism>
<name>A0A1H5AEC4_TSUTY</name>
<dbReference type="GeneID" id="300996882"/>
<evidence type="ECO:0000313" key="2">
    <source>
        <dbReference type="EMBL" id="SED40111.1"/>
    </source>
</evidence>
<protein>
    <submittedName>
        <fullName evidence="2">Uncharacterized protein</fullName>
    </submittedName>
</protein>
<evidence type="ECO:0000313" key="3">
    <source>
        <dbReference type="Proteomes" id="UP000182241"/>
    </source>
</evidence>